<keyword evidence="8 12" id="KW-0963">Cytoplasm</keyword>
<dbReference type="GeneID" id="92814207"/>
<dbReference type="SUPFAM" id="SSF51351">
    <property type="entry name" value="Triosephosphate isomerase (TIM)"/>
    <property type="match status" value="1"/>
</dbReference>
<dbReference type="CDD" id="cd00311">
    <property type="entry name" value="TIM"/>
    <property type="match status" value="1"/>
</dbReference>
<evidence type="ECO:0000256" key="11">
    <source>
        <dbReference type="ARBA" id="ARBA00055680"/>
    </source>
</evidence>
<dbReference type="GO" id="GO:0005829">
    <property type="term" value="C:cytosol"/>
    <property type="evidence" value="ECO:0007669"/>
    <property type="project" value="TreeGrafter"/>
</dbReference>
<dbReference type="RefSeq" id="WP_026429336.1">
    <property type="nucleotide sequence ID" value="NZ_CAUPFC010000008.1"/>
</dbReference>
<feature type="active site" description="Proton acceptor" evidence="12">
    <location>
        <position position="174"/>
    </location>
</feature>
<evidence type="ECO:0000256" key="1">
    <source>
        <dbReference type="ARBA" id="ARBA00000474"/>
    </source>
</evidence>
<dbReference type="PANTHER" id="PTHR21139">
    <property type="entry name" value="TRIOSEPHOSPHATE ISOMERASE"/>
    <property type="match status" value="1"/>
</dbReference>
<dbReference type="Proteomes" id="UP001284901">
    <property type="component" value="Unassembled WGS sequence"/>
</dbReference>
<evidence type="ECO:0000313" key="16">
    <source>
        <dbReference type="Proteomes" id="UP001284901"/>
    </source>
</evidence>
<comment type="catalytic activity">
    <reaction evidence="1 12 13">
        <text>D-glyceraldehyde 3-phosphate = dihydroxyacetone phosphate</text>
        <dbReference type="Rhea" id="RHEA:18585"/>
        <dbReference type="ChEBI" id="CHEBI:57642"/>
        <dbReference type="ChEBI" id="CHEBI:59776"/>
        <dbReference type="EC" id="5.3.1.1"/>
    </reaction>
</comment>
<evidence type="ECO:0000256" key="2">
    <source>
        <dbReference type="ARBA" id="ARBA00004742"/>
    </source>
</evidence>
<dbReference type="PROSITE" id="PS00171">
    <property type="entry name" value="TIM_1"/>
    <property type="match status" value="1"/>
</dbReference>
<dbReference type="EMBL" id="JAWNFV010000002">
    <property type="protein sequence ID" value="MDY5139976.1"/>
    <property type="molecule type" value="Genomic_DNA"/>
</dbReference>
<evidence type="ECO:0000256" key="4">
    <source>
        <dbReference type="ARBA" id="ARBA00011738"/>
    </source>
</evidence>
<evidence type="ECO:0000256" key="9">
    <source>
        <dbReference type="ARBA" id="ARBA00023152"/>
    </source>
</evidence>
<feature type="binding site" evidence="12">
    <location>
        <position position="180"/>
    </location>
    <ligand>
        <name>substrate</name>
    </ligand>
</feature>
<dbReference type="InterPro" id="IPR020861">
    <property type="entry name" value="Triosephosphate_isomerase_AS"/>
</dbReference>
<evidence type="ECO:0000313" key="15">
    <source>
        <dbReference type="EMBL" id="MDY5146331.1"/>
    </source>
</evidence>
<dbReference type="InterPro" id="IPR022896">
    <property type="entry name" value="TrioseP_Isoase_bac/euk"/>
</dbReference>
<dbReference type="NCBIfam" id="TIGR00419">
    <property type="entry name" value="tim"/>
    <property type="match status" value="1"/>
</dbReference>
<dbReference type="GO" id="GO:0006096">
    <property type="term" value="P:glycolytic process"/>
    <property type="evidence" value="ECO:0007669"/>
    <property type="project" value="UniProtKB-UniRule"/>
</dbReference>
<feature type="binding site" evidence="12">
    <location>
        <position position="220"/>
    </location>
    <ligand>
        <name>substrate</name>
    </ligand>
</feature>
<name>A0AAW9HIU5_9ACTO</name>
<dbReference type="InterPro" id="IPR000652">
    <property type="entry name" value="Triosephosphate_isomerase"/>
</dbReference>
<dbReference type="InterPro" id="IPR013785">
    <property type="entry name" value="Aldolase_TIM"/>
</dbReference>
<proteinExistence type="inferred from homology"/>
<dbReference type="EMBL" id="JAWNFY010000010">
    <property type="protein sequence ID" value="MDY5146331.1"/>
    <property type="molecule type" value="Genomic_DNA"/>
</dbReference>
<comment type="pathway">
    <text evidence="12 13">Carbohydrate degradation; glycolysis; D-glyceraldehyde 3-phosphate from glycerone phosphate: step 1/1.</text>
</comment>
<dbReference type="GO" id="GO:0006094">
    <property type="term" value="P:gluconeogenesis"/>
    <property type="evidence" value="ECO:0007669"/>
    <property type="project" value="UniProtKB-UniRule"/>
</dbReference>
<protein>
    <recommendedName>
        <fullName evidence="6 12">Triosephosphate isomerase</fullName>
        <shortName evidence="12">TIM</shortName>
        <shortName evidence="12">TPI</shortName>
        <ecNumber evidence="5 12">5.3.1.1</ecNumber>
    </recommendedName>
    <alternativeName>
        <fullName evidence="12">Triose-phosphate isomerase</fullName>
    </alternativeName>
</protein>
<evidence type="ECO:0000256" key="13">
    <source>
        <dbReference type="RuleBase" id="RU363013"/>
    </source>
</evidence>
<evidence type="ECO:0000256" key="5">
    <source>
        <dbReference type="ARBA" id="ARBA00011940"/>
    </source>
</evidence>
<dbReference type="GO" id="GO:0046166">
    <property type="term" value="P:glyceraldehyde-3-phosphate biosynthetic process"/>
    <property type="evidence" value="ECO:0007669"/>
    <property type="project" value="TreeGrafter"/>
</dbReference>
<evidence type="ECO:0000256" key="6">
    <source>
        <dbReference type="ARBA" id="ARBA00019397"/>
    </source>
</evidence>
<dbReference type="AlphaFoldDB" id="A0AAW9HIU5"/>
<comment type="subcellular location">
    <subcellularLocation>
        <location evidence="12 13">Cytoplasm</location>
    </subcellularLocation>
</comment>
<feature type="binding site" evidence="12">
    <location>
        <begin position="241"/>
        <end position="242"/>
    </location>
    <ligand>
        <name>substrate</name>
    </ligand>
</feature>
<evidence type="ECO:0000313" key="17">
    <source>
        <dbReference type="Proteomes" id="UP001288320"/>
    </source>
</evidence>
<gene>
    <name evidence="12 14" type="primary">tpiA</name>
    <name evidence="14" type="ORF">R6G74_01415</name>
    <name evidence="15" type="ORF">R6P33_04750</name>
</gene>
<keyword evidence="16" id="KW-1185">Reference proteome</keyword>
<dbReference type="HAMAP" id="MF_00147_B">
    <property type="entry name" value="TIM_B"/>
    <property type="match status" value="1"/>
</dbReference>
<comment type="similarity">
    <text evidence="3 12 13">Belongs to the triosephosphate isomerase family.</text>
</comment>
<feature type="active site" description="Electrophile" evidence="12">
    <location>
        <position position="102"/>
    </location>
</feature>
<reference evidence="14 16" key="1">
    <citation type="submission" date="2023-10" db="EMBL/GenBank/DDBJ databases">
        <title>Whole Genome based description of the genera Actinobaculum and Actinotignum reveals a complex phylogenetic relationship within the species included in the genus Actinotignum.</title>
        <authorList>
            <person name="Jensen C.S."/>
            <person name="Dargis R."/>
            <person name="Kemp M."/>
            <person name="Christensen J.J."/>
        </authorList>
    </citation>
    <scope>NUCLEOTIDE SEQUENCE</scope>
    <source>
        <strain evidence="15 16">SLA_B089</strain>
        <strain evidence="14">SLA_B245</strain>
    </source>
</reference>
<evidence type="ECO:0000256" key="10">
    <source>
        <dbReference type="ARBA" id="ARBA00023235"/>
    </source>
</evidence>
<comment type="pathway">
    <text evidence="2 12 13">Carbohydrate biosynthesis; gluconeogenesis.</text>
</comment>
<keyword evidence="7 12" id="KW-0312">Gluconeogenesis</keyword>
<dbReference type="Pfam" id="PF00121">
    <property type="entry name" value="TIM"/>
    <property type="match status" value="1"/>
</dbReference>
<comment type="caution">
    <text evidence="14">The sequence shown here is derived from an EMBL/GenBank/DDBJ whole genome shotgun (WGS) entry which is preliminary data.</text>
</comment>
<evidence type="ECO:0000256" key="7">
    <source>
        <dbReference type="ARBA" id="ARBA00022432"/>
    </source>
</evidence>
<evidence type="ECO:0000256" key="3">
    <source>
        <dbReference type="ARBA" id="ARBA00007422"/>
    </source>
</evidence>
<comment type="subunit">
    <text evidence="4 12 13">Homodimer.</text>
</comment>
<accession>A0AAW9HIU5</accession>
<sequence length="258" mass="27780">MARTPLMAGNWKMNMDHLEATHLVQKVAWTLDDAGFTYGDVDVAVFAPYTDLRSIQTLCESDELRIAYGAQDVSVHDEGAYTGEISTSMLSKLGCSYVIVGHSERRAYHGESNELIGQKAQKVLGAGMTPIVCCGEELEVRKEGRHVEYVVSQIDELFAGFQAADIAKLVIAYEPIWAIGTGEVATPEDAQEVCGAIRARIEETFGADAAAAVRIQYGGSVKAANVQEIMAQPDVDGALVGGASLKAEEFAKIVMFRG</sequence>
<comment type="function">
    <text evidence="11 12">Involved in the gluconeogenesis. Catalyzes stereospecifically the conversion of dihydroxyacetone phosphate (DHAP) to D-glyceraldehyde-3-phosphate (G3P).</text>
</comment>
<evidence type="ECO:0000256" key="8">
    <source>
        <dbReference type="ARBA" id="ARBA00022490"/>
    </source>
</evidence>
<keyword evidence="10 12" id="KW-0413">Isomerase</keyword>
<dbReference type="Gene3D" id="3.20.20.70">
    <property type="entry name" value="Aldolase class I"/>
    <property type="match status" value="1"/>
</dbReference>
<dbReference type="FunFam" id="3.20.20.70:FF:000020">
    <property type="entry name" value="Triosephosphate isomerase"/>
    <property type="match status" value="1"/>
</dbReference>
<feature type="binding site" evidence="12">
    <location>
        <begin position="10"/>
        <end position="12"/>
    </location>
    <ligand>
        <name>substrate</name>
    </ligand>
</feature>
<evidence type="ECO:0000256" key="12">
    <source>
        <dbReference type="HAMAP-Rule" id="MF_00147"/>
    </source>
</evidence>
<keyword evidence="9 12" id="KW-0324">Glycolysis</keyword>
<dbReference type="PROSITE" id="PS51440">
    <property type="entry name" value="TIM_2"/>
    <property type="match status" value="1"/>
</dbReference>
<organism evidence="14 17">
    <name type="scientific">Actinotignum timonense</name>
    <dbReference type="NCBI Taxonomy" id="1870995"/>
    <lineage>
        <taxon>Bacteria</taxon>
        <taxon>Bacillati</taxon>
        <taxon>Actinomycetota</taxon>
        <taxon>Actinomycetes</taxon>
        <taxon>Actinomycetales</taxon>
        <taxon>Actinomycetaceae</taxon>
        <taxon>Actinotignum</taxon>
    </lineage>
</organism>
<evidence type="ECO:0000313" key="14">
    <source>
        <dbReference type="EMBL" id="MDY5139976.1"/>
    </source>
</evidence>
<dbReference type="PANTHER" id="PTHR21139:SF42">
    <property type="entry name" value="TRIOSEPHOSPHATE ISOMERASE"/>
    <property type="match status" value="1"/>
</dbReference>
<dbReference type="InterPro" id="IPR035990">
    <property type="entry name" value="TIM_sf"/>
</dbReference>
<dbReference type="Proteomes" id="UP001288320">
    <property type="component" value="Unassembled WGS sequence"/>
</dbReference>
<dbReference type="EC" id="5.3.1.1" evidence="5 12"/>
<dbReference type="GO" id="GO:0004807">
    <property type="term" value="F:triose-phosphate isomerase activity"/>
    <property type="evidence" value="ECO:0007669"/>
    <property type="project" value="UniProtKB-UniRule"/>
</dbReference>
<dbReference type="GO" id="GO:0019563">
    <property type="term" value="P:glycerol catabolic process"/>
    <property type="evidence" value="ECO:0007669"/>
    <property type="project" value="TreeGrafter"/>
</dbReference>